<accession>A0ABQ1M0J8</accession>
<name>A0ABQ1M0J8_9BACT</name>
<protein>
    <recommendedName>
        <fullName evidence="3">Glycoside hydrolase family 57 N-terminal domain-containing protein</fullName>
    </recommendedName>
</protein>
<proteinExistence type="inferred from homology"/>
<feature type="domain" description="Glycoside hydrolase family 57 N-terminal" evidence="3">
    <location>
        <begin position="8"/>
        <end position="194"/>
    </location>
</feature>
<evidence type="ECO:0000313" key="5">
    <source>
        <dbReference type="Proteomes" id="UP000636010"/>
    </source>
</evidence>
<gene>
    <name evidence="4" type="ORF">GCM10011506_17140</name>
</gene>
<comment type="similarity">
    <text evidence="1">Belongs to the glycosyl hydrolase 57 family.</text>
</comment>
<organism evidence="4 5">
    <name type="scientific">Marivirga lumbricoides</name>
    <dbReference type="NCBI Taxonomy" id="1046115"/>
    <lineage>
        <taxon>Bacteria</taxon>
        <taxon>Pseudomonadati</taxon>
        <taxon>Bacteroidota</taxon>
        <taxon>Cytophagia</taxon>
        <taxon>Cytophagales</taxon>
        <taxon>Marivirgaceae</taxon>
        <taxon>Marivirga</taxon>
    </lineage>
</organism>
<dbReference type="SUPFAM" id="SSF88713">
    <property type="entry name" value="Glycoside hydrolase/deacetylase"/>
    <property type="match status" value="1"/>
</dbReference>
<dbReference type="Pfam" id="PF03065">
    <property type="entry name" value="Glyco_hydro_57"/>
    <property type="match status" value="1"/>
</dbReference>
<dbReference type="Proteomes" id="UP000636010">
    <property type="component" value="Unassembled WGS sequence"/>
</dbReference>
<keyword evidence="5" id="KW-1185">Reference proteome</keyword>
<evidence type="ECO:0000259" key="3">
    <source>
        <dbReference type="Pfam" id="PF03065"/>
    </source>
</evidence>
<comment type="caution">
    <text evidence="4">The sequence shown here is derived from an EMBL/GenBank/DDBJ whole genome shotgun (WGS) entry which is preliminary data.</text>
</comment>
<dbReference type="RefSeq" id="WP_188462347.1">
    <property type="nucleotide sequence ID" value="NZ_BAABHU010000005.1"/>
</dbReference>
<evidence type="ECO:0000256" key="1">
    <source>
        <dbReference type="ARBA" id="ARBA00006821"/>
    </source>
</evidence>
<dbReference type="InterPro" id="IPR004300">
    <property type="entry name" value="Glyco_hydro_57_N"/>
</dbReference>
<dbReference type="EMBL" id="BMEC01000005">
    <property type="protein sequence ID" value="GGC32254.1"/>
    <property type="molecule type" value="Genomic_DNA"/>
</dbReference>
<evidence type="ECO:0000256" key="2">
    <source>
        <dbReference type="ARBA" id="ARBA00023277"/>
    </source>
</evidence>
<reference evidence="5" key="1">
    <citation type="journal article" date="2019" name="Int. J. Syst. Evol. Microbiol.">
        <title>The Global Catalogue of Microorganisms (GCM) 10K type strain sequencing project: providing services to taxonomists for standard genome sequencing and annotation.</title>
        <authorList>
            <consortium name="The Broad Institute Genomics Platform"/>
            <consortium name="The Broad Institute Genome Sequencing Center for Infectious Disease"/>
            <person name="Wu L."/>
            <person name="Ma J."/>
        </authorList>
    </citation>
    <scope>NUCLEOTIDE SEQUENCE [LARGE SCALE GENOMIC DNA]</scope>
    <source>
        <strain evidence="5">CGMCC 1.10832</strain>
    </source>
</reference>
<keyword evidence="2" id="KW-0119">Carbohydrate metabolism</keyword>
<sequence length="332" mass="38013">MDNYQIIHFHHPLKLKNLSFLEISKKAKHIDKEASVDAFNLQYQDNIQPRLRTLLKMADTQRNPLVFFSISFLEQLESTDPDMLLELQENVNKEKISLIGSCAYHSFSYLCSHELFKEEAMLHKKLLKKFFQPSPEIFINTACLFDDEIANIVQQLGYNSIVATANTWHLAGKHSGQLYRANTTDDFNILLANGDDKEGFQISLINGYGSAYASNQIDDQIKNDVKINQLFISTSGKEQPVYAVSMPLTSPSWQYKIPDYTNNPLQKALLQQIADLFKNKGNIKDPEDLKVLMLLCQPDHLMSINQFSKDNGYNKFISSMNILTDLSLKYNN</sequence>
<dbReference type="Gene3D" id="3.20.110.20">
    <property type="match status" value="1"/>
</dbReference>
<evidence type="ECO:0000313" key="4">
    <source>
        <dbReference type="EMBL" id="GGC32254.1"/>
    </source>
</evidence>
<dbReference type="InterPro" id="IPR011330">
    <property type="entry name" value="Glyco_hydro/deAcase_b/a-brl"/>
</dbReference>